<evidence type="ECO:0000256" key="1">
    <source>
        <dbReference type="SAM" id="SignalP"/>
    </source>
</evidence>
<name>A0A8K0K7F9_LADFU</name>
<dbReference type="AlphaFoldDB" id="A0A8K0K7F9"/>
<reference evidence="2" key="1">
    <citation type="submission" date="2013-04" db="EMBL/GenBank/DDBJ databases">
        <authorList>
            <person name="Qu J."/>
            <person name="Murali S.C."/>
            <person name="Bandaranaike D."/>
            <person name="Bellair M."/>
            <person name="Blankenburg K."/>
            <person name="Chao H."/>
            <person name="Dinh H."/>
            <person name="Doddapaneni H."/>
            <person name="Downs B."/>
            <person name="Dugan-Rocha S."/>
            <person name="Elkadiri S."/>
            <person name="Gnanaolivu R.D."/>
            <person name="Hernandez B."/>
            <person name="Javaid M."/>
            <person name="Jayaseelan J.C."/>
            <person name="Lee S."/>
            <person name="Li M."/>
            <person name="Ming W."/>
            <person name="Munidasa M."/>
            <person name="Muniz J."/>
            <person name="Nguyen L."/>
            <person name="Ongeri F."/>
            <person name="Osuji N."/>
            <person name="Pu L.-L."/>
            <person name="Puazo M."/>
            <person name="Qu C."/>
            <person name="Quiroz J."/>
            <person name="Raj R."/>
            <person name="Weissenberger G."/>
            <person name="Xin Y."/>
            <person name="Zou X."/>
            <person name="Han Y."/>
            <person name="Richards S."/>
            <person name="Worley K."/>
            <person name="Muzny D."/>
            <person name="Gibbs R."/>
        </authorList>
    </citation>
    <scope>NUCLEOTIDE SEQUENCE</scope>
    <source>
        <strain evidence="2">Sampled in the wild</strain>
    </source>
</reference>
<dbReference type="Proteomes" id="UP000792457">
    <property type="component" value="Unassembled WGS sequence"/>
</dbReference>
<protein>
    <submittedName>
        <fullName evidence="2">Uncharacterized protein</fullName>
    </submittedName>
</protein>
<evidence type="ECO:0000313" key="3">
    <source>
        <dbReference type="Proteomes" id="UP000792457"/>
    </source>
</evidence>
<organism evidence="2 3">
    <name type="scientific">Ladona fulva</name>
    <name type="common">Scarce chaser dragonfly</name>
    <name type="synonym">Libellula fulva</name>
    <dbReference type="NCBI Taxonomy" id="123851"/>
    <lineage>
        <taxon>Eukaryota</taxon>
        <taxon>Metazoa</taxon>
        <taxon>Ecdysozoa</taxon>
        <taxon>Arthropoda</taxon>
        <taxon>Hexapoda</taxon>
        <taxon>Insecta</taxon>
        <taxon>Pterygota</taxon>
        <taxon>Palaeoptera</taxon>
        <taxon>Odonata</taxon>
        <taxon>Epiprocta</taxon>
        <taxon>Anisoptera</taxon>
        <taxon>Libelluloidea</taxon>
        <taxon>Libellulidae</taxon>
        <taxon>Ladona</taxon>
    </lineage>
</organism>
<accession>A0A8K0K7F9</accession>
<dbReference type="EMBL" id="KZ308449">
    <property type="protein sequence ID" value="KAG8229854.1"/>
    <property type="molecule type" value="Genomic_DNA"/>
</dbReference>
<feature type="chain" id="PRO_5035469188" evidence="1">
    <location>
        <begin position="28"/>
        <end position="90"/>
    </location>
</feature>
<feature type="signal peptide" evidence="1">
    <location>
        <begin position="1"/>
        <end position="27"/>
    </location>
</feature>
<evidence type="ECO:0000313" key="2">
    <source>
        <dbReference type="EMBL" id="KAG8229854.1"/>
    </source>
</evidence>
<reference evidence="2" key="2">
    <citation type="submission" date="2017-10" db="EMBL/GenBank/DDBJ databases">
        <title>Ladona fulva Genome sequencing and assembly.</title>
        <authorList>
            <person name="Murali S."/>
            <person name="Richards S."/>
            <person name="Bandaranaike D."/>
            <person name="Bellair M."/>
            <person name="Blankenburg K."/>
            <person name="Chao H."/>
            <person name="Dinh H."/>
            <person name="Doddapaneni H."/>
            <person name="Dugan-Rocha S."/>
            <person name="Elkadiri S."/>
            <person name="Gnanaolivu R."/>
            <person name="Hernandez B."/>
            <person name="Skinner E."/>
            <person name="Javaid M."/>
            <person name="Lee S."/>
            <person name="Li M."/>
            <person name="Ming W."/>
            <person name="Munidasa M."/>
            <person name="Muniz J."/>
            <person name="Nguyen L."/>
            <person name="Hughes D."/>
            <person name="Osuji N."/>
            <person name="Pu L.-L."/>
            <person name="Puazo M."/>
            <person name="Qu C."/>
            <person name="Quiroz J."/>
            <person name="Raj R."/>
            <person name="Weissenberger G."/>
            <person name="Xin Y."/>
            <person name="Zou X."/>
            <person name="Han Y."/>
            <person name="Worley K."/>
            <person name="Muzny D."/>
            <person name="Gibbs R."/>
        </authorList>
    </citation>
    <scope>NUCLEOTIDE SEQUENCE</scope>
    <source>
        <strain evidence="2">Sampled in the wild</strain>
    </source>
</reference>
<gene>
    <name evidence="2" type="ORF">J437_LFUL009129</name>
</gene>
<proteinExistence type="predicted"/>
<keyword evidence="3" id="KW-1185">Reference proteome</keyword>
<sequence length="90" mass="10383">MAFCFNSSFKLQWLLSYYLELYIVVMCNYNSDTSNMGEDDDLFNTSICSSSTMERLFLFVGIIYSPVKVSLSDTFLKTCDPQGELLNQRE</sequence>
<comment type="caution">
    <text evidence="2">The sequence shown here is derived from an EMBL/GenBank/DDBJ whole genome shotgun (WGS) entry which is preliminary data.</text>
</comment>
<dbReference type="OrthoDB" id="10057873at2759"/>
<keyword evidence="1" id="KW-0732">Signal</keyword>